<evidence type="ECO:0008006" key="4">
    <source>
        <dbReference type="Google" id="ProtNLM"/>
    </source>
</evidence>
<dbReference type="InterPro" id="IPR036181">
    <property type="entry name" value="MIT_dom_sf"/>
</dbReference>
<protein>
    <recommendedName>
        <fullName evidence="4">MIT domain-containing protein</fullName>
    </recommendedName>
</protein>
<reference evidence="2" key="1">
    <citation type="submission" date="2023-10" db="EMBL/GenBank/DDBJ databases">
        <authorList>
            <person name="Noh H."/>
        </authorList>
    </citation>
    <scope>NUCLEOTIDE SEQUENCE</scope>
    <source>
        <strain evidence="2">DUCC4014</strain>
    </source>
</reference>
<evidence type="ECO:0000313" key="2">
    <source>
        <dbReference type="EMBL" id="WOO83488.1"/>
    </source>
</evidence>
<keyword evidence="3" id="KW-1185">Reference proteome</keyword>
<dbReference type="PANTHER" id="PTHR37327">
    <property type="entry name" value="CHROMOSOME 1, WHOLE GENOME SHOTGUN SEQUENCE"/>
    <property type="match status" value="1"/>
</dbReference>
<name>A0AAF1BSH2_9TREE</name>
<feature type="region of interest" description="Disordered" evidence="1">
    <location>
        <begin position="186"/>
        <end position="301"/>
    </location>
</feature>
<dbReference type="SUPFAM" id="SSF116846">
    <property type="entry name" value="MIT domain"/>
    <property type="match status" value="1"/>
</dbReference>
<dbReference type="AlphaFoldDB" id="A0AAF1BSH2"/>
<feature type="compositionally biased region" description="Polar residues" evidence="1">
    <location>
        <begin position="384"/>
        <end position="396"/>
    </location>
</feature>
<dbReference type="Proteomes" id="UP000827549">
    <property type="component" value="Chromosome 5"/>
</dbReference>
<proteinExistence type="predicted"/>
<dbReference type="PANTHER" id="PTHR37327:SF1">
    <property type="entry name" value="MICROTUBULE INTERACTING AND TRANSPORT DOMAIN-CONTAINING PROTEIN"/>
    <property type="match status" value="1"/>
</dbReference>
<feature type="region of interest" description="Disordered" evidence="1">
    <location>
        <begin position="1"/>
        <end position="50"/>
    </location>
</feature>
<dbReference type="RefSeq" id="XP_062629514.1">
    <property type="nucleotide sequence ID" value="XM_062773530.1"/>
</dbReference>
<evidence type="ECO:0000313" key="3">
    <source>
        <dbReference type="Proteomes" id="UP000827549"/>
    </source>
</evidence>
<feature type="region of interest" description="Disordered" evidence="1">
    <location>
        <begin position="328"/>
        <end position="370"/>
    </location>
</feature>
<gene>
    <name evidence="2" type="ORF">LOC62_05G007009</name>
</gene>
<feature type="compositionally biased region" description="Polar residues" evidence="1">
    <location>
        <begin position="351"/>
        <end position="361"/>
    </location>
</feature>
<organism evidence="2 3">
    <name type="scientific">Vanrija pseudolonga</name>
    <dbReference type="NCBI Taxonomy" id="143232"/>
    <lineage>
        <taxon>Eukaryota</taxon>
        <taxon>Fungi</taxon>
        <taxon>Dikarya</taxon>
        <taxon>Basidiomycota</taxon>
        <taxon>Agaricomycotina</taxon>
        <taxon>Tremellomycetes</taxon>
        <taxon>Trichosporonales</taxon>
        <taxon>Trichosporonaceae</taxon>
        <taxon>Vanrija</taxon>
    </lineage>
</organism>
<feature type="region of interest" description="Disordered" evidence="1">
    <location>
        <begin position="130"/>
        <end position="151"/>
    </location>
</feature>
<feature type="compositionally biased region" description="Acidic residues" evidence="1">
    <location>
        <begin position="248"/>
        <end position="264"/>
    </location>
</feature>
<dbReference type="EMBL" id="CP086718">
    <property type="protein sequence ID" value="WOO83488.1"/>
    <property type="molecule type" value="Genomic_DNA"/>
</dbReference>
<feature type="compositionally biased region" description="Basic and acidic residues" evidence="1">
    <location>
        <begin position="135"/>
        <end position="151"/>
    </location>
</feature>
<accession>A0AAF1BSH2</accession>
<feature type="region of interest" description="Disordered" evidence="1">
    <location>
        <begin position="384"/>
        <end position="416"/>
    </location>
</feature>
<feature type="compositionally biased region" description="Polar residues" evidence="1">
    <location>
        <begin position="404"/>
        <end position="413"/>
    </location>
</feature>
<evidence type="ECO:0000256" key="1">
    <source>
        <dbReference type="SAM" id="MobiDB-lite"/>
    </source>
</evidence>
<dbReference type="GeneID" id="87810184"/>
<sequence>MENGTHLASHPTSNGDLKLHDGLLETTKGPPTFASLSPPGKMLSSTAGVTSPDSTIASLLPEHSDTISEAGSQHSSMQPRVPSRQLLQTALDLAQRAVEMDKGNDVAGALAAYRDAVTKLRVVMERVGVEPTASEGKRSSGKNEEEGRTLRGIHDAYMARITLLSAYEDTDEQDTLSSGLRIINLDSTPNSINSTPPPPTAAHLSGESPVGGANEPGPSTPLRSPAPSSVISSGKRRKKPASKQSFGLDEEADLSGVDGVDDPDGLLAAKEGTARPLAPVEASPRSSIASEDRPLPPLPPSTAAAVASAAAVAGGAAVTAAAVASPTLAGAEAPRKPTTPSSANAERFLVSPTTAQGTISQRRNHRPAGDASISSLTELNAAPTNESIADSFSDAPSSRRIRTRSTYGSNGDTEPTAFVPLQTVLRSTLAPPLRMQGSAYLSPRPESQPVDVVHRPFHLFRILYASMDASGSGAYLTNSLHIDPAVWKPSNWRAPSTSSRGGHPKLVGQEAKARAIEALLPYLDSIKTSGAALLEGKRENRYDPAAAARLSKQAVDIAIRAGDELSAALEGLDDELDVAHKTLQSKGVAVGAWKGKSKSSWGSRLSARVDKMSRGQDSPDRYVDLLGQLFYSVQVIDDHLRCFTGPCTPAYNALSQKTYKGIESRISRAAQFVGAVMVPFVLDDFRLFMLGYLKGGVRYLED</sequence>